<gene>
    <name evidence="1" type="ORF">KPH14_001382</name>
</gene>
<dbReference type="AlphaFoldDB" id="A0AAD9VKQ7"/>
<evidence type="ECO:0000313" key="1">
    <source>
        <dbReference type="EMBL" id="KAK2578193.1"/>
    </source>
</evidence>
<dbReference type="Proteomes" id="UP001258017">
    <property type="component" value="Unassembled WGS sequence"/>
</dbReference>
<name>A0AAD9VKQ7_9HYME</name>
<organism evidence="1 2">
    <name type="scientific">Odynerus spinipes</name>
    <dbReference type="NCBI Taxonomy" id="1348599"/>
    <lineage>
        <taxon>Eukaryota</taxon>
        <taxon>Metazoa</taxon>
        <taxon>Ecdysozoa</taxon>
        <taxon>Arthropoda</taxon>
        <taxon>Hexapoda</taxon>
        <taxon>Insecta</taxon>
        <taxon>Pterygota</taxon>
        <taxon>Neoptera</taxon>
        <taxon>Endopterygota</taxon>
        <taxon>Hymenoptera</taxon>
        <taxon>Apocrita</taxon>
        <taxon>Aculeata</taxon>
        <taxon>Vespoidea</taxon>
        <taxon>Vespidae</taxon>
        <taxon>Eumeninae</taxon>
        <taxon>Odynerus</taxon>
    </lineage>
</organism>
<evidence type="ECO:0000313" key="2">
    <source>
        <dbReference type="Proteomes" id="UP001258017"/>
    </source>
</evidence>
<reference evidence="1" key="1">
    <citation type="submission" date="2021-08" db="EMBL/GenBank/DDBJ databases">
        <authorList>
            <person name="Misof B."/>
            <person name="Oliver O."/>
            <person name="Podsiadlowski L."/>
            <person name="Donath A."/>
            <person name="Peters R."/>
            <person name="Mayer C."/>
            <person name="Rust J."/>
            <person name="Gunkel S."/>
            <person name="Lesny P."/>
            <person name="Martin S."/>
            <person name="Oeyen J.P."/>
            <person name="Petersen M."/>
            <person name="Panagiotis P."/>
            <person name="Wilbrandt J."/>
            <person name="Tanja T."/>
        </authorList>
    </citation>
    <scope>NUCLEOTIDE SEQUENCE</scope>
    <source>
        <strain evidence="1">GBR_01_08_01A</strain>
        <tissue evidence="1">Thorax + abdomen</tissue>
    </source>
</reference>
<accession>A0AAD9VKQ7</accession>
<comment type="caution">
    <text evidence="1">The sequence shown here is derived from an EMBL/GenBank/DDBJ whole genome shotgun (WGS) entry which is preliminary data.</text>
</comment>
<proteinExistence type="predicted"/>
<dbReference type="EMBL" id="JAIFRP010000539">
    <property type="protein sequence ID" value="KAK2578193.1"/>
    <property type="molecule type" value="Genomic_DNA"/>
</dbReference>
<reference evidence="1" key="2">
    <citation type="journal article" date="2023" name="Commun. Biol.">
        <title>Intrasexual cuticular hydrocarbon dimorphism in a wasp sheds light on hydrocarbon biosynthesis genes in Hymenoptera.</title>
        <authorList>
            <person name="Moris V.C."/>
            <person name="Podsiadlowski L."/>
            <person name="Martin S."/>
            <person name="Oeyen J.P."/>
            <person name="Donath A."/>
            <person name="Petersen M."/>
            <person name="Wilbrandt J."/>
            <person name="Misof B."/>
            <person name="Liedtke D."/>
            <person name="Thamm M."/>
            <person name="Scheiner R."/>
            <person name="Schmitt T."/>
            <person name="Niehuis O."/>
        </authorList>
    </citation>
    <scope>NUCLEOTIDE SEQUENCE</scope>
    <source>
        <strain evidence="1">GBR_01_08_01A</strain>
    </source>
</reference>
<keyword evidence="2" id="KW-1185">Reference proteome</keyword>
<protein>
    <submittedName>
        <fullName evidence="1">Uncharacterized protein</fullName>
    </submittedName>
</protein>
<sequence>MATPIVEGSSLVLELWLEDSPTSLISDGLCGSMCDSTIAMSSAKVAVRVSAVTDRVYAISRLVLSQLFTIKLGSNLIVKLH</sequence>